<accession>A0AAW0B5B7</accession>
<evidence type="ECO:0000313" key="1">
    <source>
        <dbReference type="EMBL" id="KAK7021237.1"/>
    </source>
</evidence>
<dbReference type="AlphaFoldDB" id="A0AAW0B5B7"/>
<dbReference type="Proteomes" id="UP001362999">
    <property type="component" value="Unassembled WGS sequence"/>
</dbReference>
<keyword evidence="2" id="KW-1185">Reference proteome</keyword>
<protein>
    <submittedName>
        <fullName evidence="1">Uncharacterized protein</fullName>
    </submittedName>
</protein>
<evidence type="ECO:0000313" key="2">
    <source>
        <dbReference type="Proteomes" id="UP001362999"/>
    </source>
</evidence>
<comment type="caution">
    <text evidence="1">The sequence shown here is derived from an EMBL/GenBank/DDBJ whole genome shotgun (WGS) entry which is preliminary data.</text>
</comment>
<gene>
    <name evidence="1" type="ORF">R3P38DRAFT_3197117</name>
</gene>
<organism evidence="1 2">
    <name type="scientific">Favolaschia claudopus</name>
    <dbReference type="NCBI Taxonomy" id="2862362"/>
    <lineage>
        <taxon>Eukaryota</taxon>
        <taxon>Fungi</taxon>
        <taxon>Dikarya</taxon>
        <taxon>Basidiomycota</taxon>
        <taxon>Agaricomycotina</taxon>
        <taxon>Agaricomycetes</taxon>
        <taxon>Agaricomycetidae</taxon>
        <taxon>Agaricales</taxon>
        <taxon>Marasmiineae</taxon>
        <taxon>Mycenaceae</taxon>
        <taxon>Favolaschia</taxon>
    </lineage>
</organism>
<dbReference type="Gene3D" id="3.30.429.10">
    <property type="entry name" value="Macrophage Migration Inhibitory Factor"/>
    <property type="match status" value="1"/>
</dbReference>
<name>A0AAW0B5B7_9AGAR</name>
<sequence length="79" mass="8698">MRQPRIYIGGKRATGKTNMIFANVRTGGSRTPPPEQFEQLCRAIEDAWTSVVTGGVKPKTMDGRGLTGAFVLGDLYRRI</sequence>
<dbReference type="InterPro" id="IPR014347">
    <property type="entry name" value="Tautomerase/MIF_sf"/>
</dbReference>
<proteinExistence type="predicted"/>
<dbReference type="EMBL" id="JAWWNJ010000039">
    <property type="protein sequence ID" value="KAK7021237.1"/>
    <property type="molecule type" value="Genomic_DNA"/>
</dbReference>
<reference evidence="1 2" key="1">
    <citation type="journal article" date="2024" name="J Genomics">
        <title>Draft genome sequencing and assembly of Favolaschia claudopus CIRM-BRFM 2984 isolated from oak limbs.</title>
        <authorList>
            <person name="Navarro D."/>
            <person name="Drula E."/>
            <person name="Chaduli D."/>
            <person name="Cazenave R."/>
            <person name="Ahrendt S."/>
            <person name="Wang J."/>
            <person name="Lipzen A."/>
            <person name="Daum C."/>
            <person name="Barry K."/>
            <person name="Grigoriev I.V."/>
            <person name="Favel A."/>
            <person name="Rosso M.N."/>
            <person name="Martin F."/>
        </authorList>
    </citation>
    <scope>NUCLEOTIDE SEQUENCE [LARGE SCALE GENOMIC DNA]</scope>
    <source>
        <strain evidence="1 2">CIRM-BRFM 2984</strain>
    </source>
</reference>